<gene>
    <name evidence="4" type="ORF">A4S15_03605</name>
</gene>
<name>A0A1W9I504_9HYPH</name>
<feature type="signal peptide" evidence="3">
    <location>
        <begin position="1"/>
        <end position="24"/>
    </location>
</feature>
<organism evidence="4 5">
    <name type="scientific">Candidatus Raskinella chloraquaticus</name>
    <dbReference type="NCBI Taxonomy" id="1951219"/>
    <lineage>
        <taxon>Bacteria</taxon>
        <taxon>Pseudomonadati</taxon>
        <taxon>Pseudomonadota</taxon>
        <taxon>Alphaproteobacteria</taxon>
        <taxon>Hyphomicrobiales</taxon>
        <taxon>Phreatobacteraceae</taxon>
        <taxon>Candidatus Raskinella</taxon>
    </lineage>
</organism>
<dbReference type="AlphaFoldDB" id="A0A1W9I504"/>
<evidence type="ECO:0000313" key="5">
    <source>
        <dbReference type="Proteomes" id="UP000192872"/>
    </source>
</evidence>
<dbReference type="Proteomes" id="UP000192872">
    <property type="component" value="Unassembled WGS sequence"/>
</dbReference>
<dbReference type="GO" id="GO:0033897">
    <property type="term" value="F:ribonuclease T2 activity"/>
    <property type="evidence" value="ECO:0007669"/>
    <property type="project" value="InterPro"/>
</dbReference>
<evidence type="ECO:0000256" key="1">
    <source>
        <dbReference type="ARBA" id="ARBA00007469"/>
    </source>
</evidence>
<dbReference type="RefSeq" id="WP_376801463.1">
    <property type="nucleotide sequence ID" value="NZ_DBNB01000021.1"/>
</dbReference>
<dbReference type="STRING" id="1827387.A4S15_03605"/>
<dbReference type="GO" id="GO:0006401">
    <property type="term" value="P:RNA catabolic process"/>
    <property type="evidence" value="ECO:0007669"/>
    <property type="project" value="UniProtKB-ARBA"/>
</dbReference>
<keyword evidence="3" id="KW-0732">Signal</keyword>
<accession>A0A1W9I504</accession>
<dbReference type="InterPro" id="IPR001568">
    <property type="entry name" value="RNase_T2-like"/>
</dbReference>
<comment type="similarity">
    <text evidence="1 2">Belongs to the RNase T2 family.</text>
</comment>
<dbReference type="PANTHER" id="PTHR11240">
    <property type="entry name" value="RIBONUCLEASE T2"/>
    <property type="match status" value="1"/>
</dbReference>
<dbReference type="InterPro" id="IPR018188">
    <property type="entry name" value="RNase_T2_His_AS_1"/>
</dbReference>
<dbReference type="Pfam" id="PF00445">
    <property type="entry name" value="Ribonuclease_T2"/>
    <property type="match status" value="1"/>
</dbReference>
<dbReference type="CDD" id="cd01062">
    <property type="entry name" value="RNase_T2_prok"/>
    <property type="match status" value="1"/>
</dbReference>
<comment type="caution">
    <text evidence="4">The sequence shown here is derived from an EMBL/GenBank/DDBJ whole genome shotgun (WGS) entry which is preliminary data.</text>
</comment>
<dbReference type="GO" id="GO:0003723">
    <property type="term" value="F:RNA binding"/>
    <property type="evidence" value="ECO:0007669"/>
    <property type="project" value="InterPro"/>
</dbReference>
<feature type="chain" id="PRO_5012145310" evidence="3">
    <location>
        <begin position="25"/>
        <end position="218"/>
    </location>
</feature>
<evidence type="ECO:0000256" key="2">
    <source>
        <dbReference type="RuleBase" id="RU004328"/>
    </source>
</evidence>
<dbReference type="SUPFAM" id="SSF55895">
    <property type="entry name" value="Ribonuclease Rh-like"/>
    <property type="match status" value="1"/>
</dbReference>
<dbReference type="PROSITE" id="PS00530">
    <property type="entry name" value="RNASE_T2_1"/>
    <property type="match status" value="1"/>
</dbReference>
<reference evidence="4 5" key="1">
    <citation type="journal article" date="2017" name="Water Res.">
        <title>Comammox in drinking water systems.</title>
        <authorList>
            <person name="Wang Y."/>
            <person name="Ma L."/>
            <person name="Mao Y."/>
            <person name="Jiang X."/>
            <person name="Xia Y."/>
            <person name="Yu K."/>
            <person name="Li B."/>
            <person name="Zhang T."/>
        </authorList>
    </citation>
    <scope>NUCLEOTIDE SEQUENCE [LARGE SCALE GENOMIC DNA]</scope>
    <source>
        <strain evidence="4">SG_bin8</strain>
    </source>
</reference>
<proteinExistence type="inferred from homology"/>
<dbReference type="InterPro" id="IPR036430">
    <property type="entry name" value="RNase_T2-like_sf"/>
</dbReference>
<dbReference type="EMBL" id="LWDL01000001">
    <property type="protein sequence ID" value="OQW54692.1"/>
    <property type="molecule type" value="Genomic_DNA"/>
</dbReference>
<protein>
    <submittedName>
        <fullName evidence="4">Ribonuclease T</fullName>
    </submittedName>
</protein>
<dbReference type="InterPro" id="IPR039378">
    <property type="entry name" value="RNase_T2_prok"/>
</dbReference>
<dbReference type="PANTHER" id="PTHR11240:SF22">
    <property type="entry name" value="RIBONUCLEASE T2"/>
    <property type="match status" value="1"/>
</dbReference>
<dbReference type="Gene3D" id="3.90.730.10">
    <property type="entry name" value="Ribonuclease T2-like"/>
    <property type="match status" value="1"/>
</dbReference>
<evidence type="ECO:0000313" key="4">
    <source>
        <dbReference type="EMBL" id="OQW54692.1"/>
    </source>
</evidence>
<sequence>MRGGCALALLLVAGFCMVSRPAAAQRAADFDFYVLALSWSPTFCALTGNDRGDAQCSSSRPRAFVLHGLWPQYERGYPRSCGGTSPPRVPDGTIARMLDIMPSRGLVIHEWRTHGTCSGLDPQSYFDTARRAFSQITIPEALRTAKAAGSASPDDIEQAFLKVNPALSREGIAVTCARGRLEEVRICLSRTLQPRRCAEVDRQACRAGVIDIPGAAAR</sequence>
<evidence type="ECO:0000256" key="3">
    <source>
        <dbReference type="SAM" id="SignalP"/>
    </source>
</evidence>